<dbReference type="Proteomes" id="UP000269199">
    <property type="component" value="Chromosome"/>
</dbReference>
<sequence>MIYEELIAKAVKGRTVNSLAKEWGIPQKTLDNYVKGTRTPDFHTALILVRETGLSAEKVLMVLAEHEANRKLTKRDLSAITDKFSPSFEALLRLANTCWNHLQRVAQ</sequence>
<evidence type="ECO:0000313" key="2">
    <source>
        <dbReference type="Proteomes" id="UP000269199"/>
    </source>
</evidence>
<dbReference type="AlphaFoldDB" id="A0AAD0U7H2"/>
<organism evidence="1 2">
    <name type="scientific">Herbaspirillum rubrisubalbicans</name>
    <dbReference type="NCBI Taxonomy" id="80842"/>
    <lineage>
        <taxon>Bacteria</taxon>
        <taxon>Pseudomonadati</taxon>
        <taxon>Pseudomonadota</taxon>
        <taxon>Betaproteobacteria</taxon>
        <taxon>Burkholderiales</taxon>
        <taxon>Oxalobacteraceae</taxon>
        <taxon>Herbaspirillum</taxon>
    </lineage>
</organism>
<dbReference type="Gene3D" id="1.10.260.40">
    <property type="entry name" value="lambda repressor-like DNA-binding domains"/>
    <property type="match status" value="1"/>
</dbReference>
<dbReference type="EMBL" id="CP024996">
    <property type="protein sequence ID" value="AYR24525.1"/>
    <property type="molecule type" value="Genomic_DNA"/>
</dbReference>
<evidence type="ECO:0000313" key="1">
    <source>
        <dbReference type="EMBL" id="AYR24525.1"/>
    </source>
</evidence>
<name>A0AAD0U7H2_9BURK</name>
<protein>
    <submittedName>
        <fullName evidence="1">Transcriptional regulator</fullName>
    </submittedName>
</protein>
<gene>
    <name evidence="1" type="ORF">RC54_12090</name>
</gene>
<dbReference type="GO" id="GO:0003677">
    <property type="term" value="F:DNA binding"/>
    <property type="evidence" value="ECO:0007669"/>
    <property type="project" value="InterPro"/>
</dbReference>
<dbReference type="RefSeq" id="WP_050010661.1">
    <property type="nucleotide sequence ID" value="NZ_CP024996.1"/>
</dbReference>
<accession>A0AAD0U7H2</accession>
<dbReference type="SUPFAM" id="SSF47413">
    <property type="entry name" value="lambda repressor-like DNA-binding domains"/>
    <property type="match status" value="1"/>
</dbReference>
<proteinExistence type="predicted"/>
<dbReference type="InterPro" id="IPR010982">
    <property type="entry name" value="Lambda_DNA-bd_dom_sf"/>
</dbReference>
<reference evidence="1 2" key="1">
    <citation type="submission" date="2017-11" db="EMBL/GenBank/DDBJ databases">
        <title>Complete genome sequence of Herbaspirillum rubrisubalbicans DSM 11543.</title>
        <authorList>
            <person name="Chen M."/>
            <person name="An Q."/>
        </authorList>
    </citation>
    <scope>NUCLEOTIDE SEQUENCE [LARGE SCALE GENOMIC DNA]</scope>
    <source>
        <strain evidence="1 2">DSM 11543</strain>
    </source>
</reference>